<reference evidence="3 4" key="1">
    <citation type="submission" date="2016-10" db="EMBL/GenBank/DDBJ databases">
        <authorList>
            <person name="de Groot N.N."/>
        </authorList>
    </citation>
    <scope>NUCLEOTIDE SEQUENCE [LARGE SCALE GENOMIC DNA]</scope>
    <source>
        <strain evidence="3 4">CGMCC 1.10210</strain>
    </source>
</reference>
<dbReference type="AlphaFoldDB" id="A0A1I1HWG4"/>
<feature type="region of interest" description="Disordered" evidence="1">
    <location>
        <begin position="1"/>
        <end position="21"/>
    </location>
</feature>
<keyword evidence="2" id="KW-0812">Transmembrane</keyword>
<name>A0A1I1HWG4_9HYPH</name>
<keyword evidence="2" id="KW-1133">Transmembrane helix</keyword>
<evidence type="ECO:0000313" key="3">
    <source>
        <dbReference type="EMBL" id="SFC25320.1"/>
    </source>
</evidence>
<accession>A0A1I1HWG4</accession>
<dbReference type="EMBL" id="FOMB01000003">
    <property type="protein sequence ID" value="SFC25320.1"/>
    <property type="molecule type" value="Genomic_DNA"/>
</dbReference>
<organism evidence="3 4">
    <name type="scientific">Devosia psychrophila</name>
    <dbReference type="NCBI Taxonomy" id="728005"/>
    <lineage>
        <taxon>Bacteria</taxon>
        <taxon>Pseudomonadati</taxon>
        <taxon>Pseudomonadota</taxon>
        <taxon>Alphaproteobacteria</taxon>
        <taxon>Hyphomicrobiales</taxon>
        <taxon>Devosiaceae</taxon>
        <taxon>Devosia</taxon>
    </lineage>
</organism>
<evidence type="ECO:0000256" key="1">
    <source>
        <dbReference type="SAM" id="MobiDB-lite"/>
    </source>
</evidence>
<evidence type="ECO:0000256" key="2">
    <source>
        <dbReference type="SAM" id="Phobius"/>
    </source>
</evidence>
<dbReference type="Proteomes" id="UP000182258">
    <property type="component" value="Unassembled WGS sequence"/>
</dbReference>
<feature type="transmembrane region" description="Helical" evidence="2">
    <location>
        <begin position="49"/>
        <end position="69"/>
    </location>
</feature>
<protein>
    <submittedName>
        <fullName evidence="3">Uncharacterized protein</fullName>
    </submittedName>
</protein>
<evidence type="ECO:0000313" key="4">
    <source>
        <dbReference type="Proteomes" id="UP000182258"/>
    </source>
</evidence>
<proteinExistence type="predicted"/>
<keyword evidence="2" id="KW-0472">Membrane</keyword>
<sequence length="129" mass="14293">MSSEGDALDDTRNDGLPAKLQHANRPVRASIRLTWRSARFQVDAEITPVGLLAIGGMVGAILLTVMPVAGPRADQNDPDSRLQLIVMRTLTLADHARKLAKRWHARAICHVIGQPQQANREYDRVAVRR</sequence>
<dbReference type="STRING" id="728005.SAMN04488059_103161"/>
<gene>
    <name evidence="3" type="ORF">SAMN04488059_103161</name>
</gene>